<dbReference type="Pfam" id="PF03116">
    <property type="entry name" value="NQR2_RnfD_RnfE"/>
    <property type="match status" value="1"/>
</dbReference>
<feature type="transmembrane region" description="Helical" evidence="10">
    <location>
        <begin position="121"/>
        <end position="142"/>
    </location>
</feature>
<dbReference type="GO" id="GO:0055085">
    <property type="term" value="P:transmembrane transport"/>
    <property type="evidence" value="ECO:0007669"/>
    <property type="project" value="InterPro"/>
</dbReference>
<comment type="function">
    <text evidence="10">Part of a membrane-bound complex that couples electron transfer with translocation of ions across the membrane.</text>
</comment>
<dbReference type="AlphaFoldDB" id="A0A1F2WEX0"/>
<keyword evidence="8 10" id="KW-1133">Transmembrane helix</keyword>
<evidence type="ECO:0000313" key="12">
    <source>
        <dbReference type="Proteomes" id="UP000177876"/>
    </source>
</evidence>
<organism evidence="11 12">
    <name type="scientific">Candidatus Solincola sediminis</name>
    <dbReference type="NCBI Taxonomy" id="1797199"/>
    <lineage>
        <taxon>Bacteria</taxon>
        <taxon>Bacillati</taxon>
        <taxon>Actinomycetota</taxon>
        <taxon>Candidatus Geothermincolia</taxon>
        <taxon>Candidatus Geothermincolales</taxon>
        <taxon>Candidatus Geothermincolaceae</taxon>
        <taxon>Candidatus Solincola</taxon>
    </lineage>
</organism>
<keyword evidence="6 10" id="KW-1278">Translocase</keyword>
<feature type="transmembrane region" description="Helical" evidence="10">
    <location>
        <begin position="96"/>
        <end position="114"/>
    </location>
</feature>
<keyword evidence="3 10" id="KW-0285">Flavoprotein</keyword>
<protein>
    <recommendedName>
        <fullName evidence="10">Ion-translocating oxidoreductase complex subunit D</fullName>
        <ecNumber evidence="10">7.-.-.-</ecNumber>
    </recommendedName>
    <alternativeName>
        <fullName evidence="10">Rnf electron transport complex subunit D</fullName>
    </alternativeName>
</protein>
<feature type="transmembrane region" description="Helical" evidence="10">
    <location>
        <begin position="27"/>
        <end position="60"/>
    </location>
</feature>
<keyword evidence="7 10" id="KW-0249">Electron transport</keyword>
<feature type="modified residue" description="FMN phosphoryl threonine" evidence="10">
    <location>
        <position position="160"/>
    </location>
</feature>
<keyword evidence="5 10" id="KW-0812">Transmembrane</keyword>
<dbReference type="EMBL" id="MELK01000054">
    <property type="protein sequence ID" value="OFW55393.1"/>
    <property type="molecule type" value="Genomic_DNA"/>
</dbReference>
<dbReference type="InterPro" id="IPR011303">
    <property type="entry name" value="RnfD_bac"/>
</dbReference>
<dbReference type="EC" id="7.-.-.-" evidence="10"/>
<reference evidence="11 12" key="1">
    <citation type="journal article" date="2016" name="Nat. Commun.">
        <title>Thousands of microbial genomes shed light on interconnected biogeochemical processes in an aquifer system.</title>
        <authorList>
            <person name="Anantharaman K."/>
            <person name="Brown C.T."/>
            <person name="Hug L.A."/>
            <person name="Sharon I."/>
            <person name="Castelle C.J."/>
            <person name="Probst A.J."/>
            <person name="Thomas B.C."/>
            <person name="Singh A."/>
            <person name="Wilkins M.J."/>
            <person name="Karaoz U."/>
            <person name="Brodie E.L."/>
            <person name="Williams K.H."/>
            <person name="Hubbard S.S."/>
            <person name="Banfield J.F."/>
        </authorList>
    </citation>
    <scope>NUCLEOTIDE SEQUENCE [LARGE SCALE GENOMIC DNA]</scope>
</reference>
<evidence type="ECO:0000256" key="5">
    <source>
        <dbReference type="ARBA" id="ARBA00022692"/>
    </source>
</evidence>
<dbReference type="InterPro" id="IPR004338">
    <property type="entry name" value="NqrB/RnfD"/>
</dbReference>
<evidence type="ECO:0000256" key="3">
    <source>
        <dbReference type="ARBA" id="ARBA00022630"/>
    </source>
</evidence>
<dbReference type="STRING" id="1797197.A2Y75_09745"/>
<dbReference type="NCBIfam" id="TIGR01946">
    <property type="entry name" value="rnfD"/>
    <property type="match status" value="1"/>
</dbReference>
<comment type="cofactor">
    <cofactor evidence="10">
        <name>FMN</name>
        <dbReference type="ChEBI" id="CHEBI:58210"/>
    </cofactor>
</comment>
<dbReference type="PANTHER" id="PTHR30578:SF0">
    <property type="entry name" value="ION-TRANSLOCATING OXIDOREDUCTASE COMPLEX SUBUNIT D"/>
    <property type="match status" value="1"/>
</dbReference>
<gene>
    <name evidence="10" type="primary">rnfD</name>
    <name evidence="11" type="ORF">A2Y75_09745</name>
</gene>
<feature type="transmembrane region" description="Helical" evidence="10">
    <location>
        <begin position="285"/>
        <end position="304"/>
    </location>
</feature>
<accession>A0A1F2WEX0</accession>
<feature type="transmembrane region" description="Helical" evidence="10">
    <location>
        <begin position="262"/>
        <end position="279"/>
    </location>
</feature>
<evidence type="ECO:0000256" key="2">
    <source>
        <dbReference type="ARBA" id="ARBA00022553"/>
    </source>
</evidence>
<evidence type="ECO:0000256" key="1">
    <source>
        <dbReference type="ARBA" id="ARBA00022448"/>
    </source>
</evidence>
<feature type="transmembrane region" description="Helical" evidence="10">
    <location>
        <begin position="72"/>
        <end position="90"/>
    </location>
</feature>
<dbReference type="GO" id="GO:0005886">
    <property type="term" value="C:plasma membrane"/>
    <property type="evidence" value="ECO:0007669"/>
    <property type="project" value="UniProtKB-SubCell"/>
</dbReference>
<keyword evidence="2 10" id="KW-0597">Phosphoprotein</keyword>
<dbReference type="PANTHER" id="PTHR30578">
    <property type="entry name" value="ELECTRON TRANSPORT COMPLEX PROTEIN RNFD"/>
    <property type="match status" value="1"/>
</dbReference>
<feature type="transmembrane region" description="Helical" evidence="10">
    <location>
        <begin position="184"/>
        <end position="204"/>
    </location>
</feature>
<dbReference type="Proteomes" id="UP000177876">
    <property type="component" value="Unassembled WGS sequence"/>
</dbReference>
<name>A0A1F2WEX0_9ACTN</name>
<comment type="subunit">
    <text evidence="10">The complex is composed of six subunits: RnfA, RnfB, RnfC, RnfD, RnfE and RnfG.</text>
</comment>
<keyword evidence="4 10" id="KW-0288">FMN</keyword>
<evidence type="ECO:0000256" key="6">
    <source>
        <dbReference type="ARBA" id="ARBA00022967"/>
    </source>
</evidence>
<evidence type="ECO:0000256" key="9">
    <source>
        <dbReference type="ARBA" id="ARBA00023136"/>
    </source>
</evidence>
<feature type="transmembrane region" description="Helical" evidence="10">
    <location>
        <begin position="233"/>
        <end position="250"/>
    </location>
</feature>
<keyword evidence="10" id="KW-1003">Cell membrane</keyword>
<dbReference type="HAMAP" id="MF_00462">
    <property type="entry name" value="RsxD_RnfD"/>
    <property type="match status" value="1"/>
</dbReference>
<evidence type="ECO:0000256" key="8">
    <source>
        <dbReference type="ARBA" id="ARBA00022989"/>
    </source>
</evidence>
<keyword evidence="9 10" id="KW-0472">Membrane</keyword>
<comment type="caution">
    <text evidence="11">The sequence shown here is derived from an EMBL/GenBank/DDBJ whole genome shotgun (WGS) entry which is preliminary data.</text>
</comment>
<feature type="transmembrane region" description="Helical" evidence="10">
    <location>
        <begin position="211"/>
        <end position="227"/>
    </location>
</feature>
<evidence type="ECO:0000256" key="7">
    <source>
        <dbReference type="ARBA" id="ARBA00022982"/>
    </source>
</evidence>
<sequence length="315" mass="33684">MALDNLVVTPPPHLRSKERIPLAMRDVLIALAPVTIAALVAFTYNALFNIALAVGSCLFFEWATRKVRKQKPTLTDGSALVTGLLLALLLPPRIQWMNIIIAAFIAIVIAKELMGGLGRNIFNPALFGFVFILIGSGFLASWTGHLGFLRGGFDGVTAATPLVYLKQGITSQGPSYLALLFGNYGGAISEVGAFWVLLGGAYLLYRKVIDWVIPATILLTVLVFGYILQADGLYQILAGGVMLGAFFMATDWTTSPMTVSGQIVYSLIIGVSIVLIRVYGGPAGAVAYSILIGNAFVLLLDKVFKPKRFGQAVAA</sequence>
<evidence type="ECO:0000313" key="11">
    <source>
        <dbReference type="EMBL" id="OFW55393.1"/>
    </source>
</evidence>
<proteinExistence type="inferred from homology"/>
<evidence type="ECO:0000256" key="4">
    <source>
        <dbReference type="ARBA" id="ARBA00022643"/>
    </source>
</evidence>
<comment type="subcellular location">
    <subcellularLocation>
        <location evidence="10">Cell membrane</location>
        <topology evidence="10">Multi-pass membrane protein</topology>
    </subcellularLocation>
</comment>
<comment type="similarity">
    <text evidence="10">Belongs to the NqrB/RnfD family.</text>
</comment>
<keyword evidence="1 10" id="KW-0813">Transport</keyword>
<evidence type="ECO:0000256" key="10">
    <source>
        <dbReference type="HAMAP-Rule" id="MF_00462"/>
    </source>
</evidence>
<dbReference type="GO" id="GO:0022900">
    <property type="term" value="P:electron transport chain"/>
    <property type="evidence" value="ECO:0007669"/>
    <property type="project" value="UniProtKB-UniRule"/>
</dbReference>